<organism evidence="8 9">
    <name type="scientific">Photobacterium jeanii</name>
    <dbReference type="NCBI Taxonomy" id="858640"/>
    <lineage>
        <taxon>Bacteria</taxon>
        <taxon>Pseudomonadati</taxon>
        <taxon>Pseudomonadota</taxon>
        <taxon>Gammaproteobacteria</taxon>
        <taxon>Vibrionales</taxon>
        <taxon>Vibrionaceae</taxon>
        <taxon>Photobacterium</taxon>
    </lineage>
</organism>
<evidence type="ECO:0000313" key="8">
    <source>
        <dbReference type="EMBL" id="OAN11045.1"/>
    </source>
</evidence>
<dbReference type="InterPro" id="IPR025502">
    <property type="entry name" value="TldD"/>
</dbReference>
<dbReference type="InterPro" id="IPR051463">
    <property type="entry name" value="Peptidase_U62_metallo"/>
</dbReference>
<evidence type="ECO:0000259" key="7">
    <source>
        <dbReference type="Pfam" id="PF19290"/>
    </source>
</evidence>
<dbReference type="GO" id="GO:0005829">
    <property type="term" value="C:cytosol"/>
    <property type="evidence" value="ECO:0007669"/>
    <property type="project" value="TreeGrafter"/>
</dbReference>
<evidence type="ECO:0000256" key="3">
    <source>
        <dbReference type="ARBA" id="ARBA00022801"/>
    </source>
</evidence>
<evidence type="ECO:0000259" key="6">
    <source>
        <dbReference type="Pfam" id="PF19289"/>
    </source>
</evidence>
<dbReference type="EMBL" id="LVHF01000033">
    <property type="protein sequence ID" value="OAN11045.1"/>
    <property type="molecule type" value="Genomic_DNA"/>
</dbReference>
<dbReference type="Pfam" id="PF01523">
    <property type="entry name" value="PmbA_TldD_1st"/>
    <property type="match status" value="1"/>
</dbReference>
<dbReference type="GO" id="GO:0006508">
    <property type="term" value="P:proteolysis"/>
    <property type="evidence" value="ECO:0007669"/>
    <property type="project" value="UniProtKB-KW"/>
</dbReference>
<dbReference type="Proteomes" id="UP000078503">
    <property type="component" value="Unassembled WGS sequence"/>
</dbReference>
<keyword evidence="4" id="KW-0482">Metalloprotease</keyword>
<dbReference type="InterPro" id="IPR045570">
    <property type="entry name" value="Metalloprtase-TldD/E_cen_dom"/>
</dbReference>
<evidence type="ECO:0000256" key="2">
    <source>
        <dbReference type="ARBA" id="ARBA00022670"/>
    </source>
</evidence>
<dbReference type="PIRSF" id="PIRSF004919">
    <property type="entry name" value="TldD"/>
    <property type="match status" value="1"/>
</dbReference>
<gene>
    <name evidence="8" type="ORF">A3K86_18910</name>
</gene>
<dbReference type="Pfam" id="PF19289">
    <property type="entry name" value="PmbA_TldD_3rd"/>
    <property type="match status" value="1"/>
</dbReference>
<dbReference type="InterPro" id="IPR045569">
    <property type="entry name" value="Metalloprtase-TldD/E_C"/>
</dbReference>
<dbReference type="GO" id="GO:0008237">
    <property type="term" value="F:metallopeptidase activity"/>
    <property type="evidence" value="ECO:0007669"/>
    <property type="project" value="UniProtKB-KW"/>
</dbReference>
<proteinExistence type="inferred from homology"/>
<reference evidence="8 9" key="1">
    <citation type="submission" date="2016-03" db="EMBL/GenBank/DDBJ databases">
        <title>Photobacterium proteolyticum sp. nov. a protease producing bacterium isolated from ocean sediments of Laizhou Bay.</title>
        <authorList>
            <person name="Li Y."/>
        </authorList>
    </citation>
    <scope>NUCLEOTIDE SEQUENCE [LARGE SCALE GENOMIC DNA]</scope>
    <source>
        <strain evidence="8 9">R-40508</strain>
    </source>
</reference>
<comment type="similarity">
    <text evidence="1">Belongs to the peptidase U62 family.</text>
</comment>
<dbReference type="Pfam" id="PF19290">
    <property type="entry name" value="PmbA_TldD_2nd"/>
    <property type="match status" value="1"/>
</dbReference>
<dbReference type="InterPro" id="IPR035068">
    <property type="entry name" value="TldD/PmbA_N"/>
</dbReference>
<feature type="domain" description="Metalloprotease TldD/E C-terminal" evidence="6">
    <location>
        <begin position="227"/>
        <end position="459"/>
    </location>
</feature>
<dbReference type="InterPro" id="IPR002510">
    <property type="entry name" value="Metalloprtase-TldD/E_N"/>
</dbReference>
<dbReference type="PANTHER" id="PTHR30624:SF4">
    <property type="entry name" value="METALLOPROTEASE TLDD"/>
    <property type="match status" value="1"/>
</dbReference>
<dbReference type="Gene3D" id="3.30.2290.10">
    <property type="entry name" value="PmbA/TldD superfamily"/>
    <property type="match status" value="1"/>
</dbReference>
<feature type="domain" description="Metalloprotease TldD/E central" evidence="7">
    <location>
        <begin position="115"/>
        <end position="220"/>
    </location>
</feature>
<evidence type="ECO:0000256" key="4">
    <source>
        <dbReference type="ARBA" id="ARBA00023049"/>
    </source>
</evidence>
<dbReference type="InterPro" id="IPR036059">
    <property type="entry name" value="TldD/PmbA_sf"/>
</dbReference>
<feature type="domain" description="Metalloprotease TldD/E N-terminal" evidence="5">
    <location>
        <begin position="22"/>
        <end position="78"/>
    </location>
</feature>
<dbReference type="AlphaFoldDB" id="A0A178K273"/>
<keyword evidence="3" id="KW-0378">Hydrolase</keyword>
<evidence type="ECO:0000313" key="9">
    <source>
        <dbReference type="Proteomes" id="UP000078503"/>
    </source>
</evidence>
<dbReference type="RefSeq" id="WP_068335054.1">
    <property type="nucleotide sequence ID" value="NZ_LVHF01000033.1"/>
</dbReference>
<dbReference type="PANTHER" id="PTHR30624">
    <property type="entry name" value="UNCHARACTERIZED PROTEIN TLDD AND PMBA"/>
    <property type="match status" value="1"/>
</dbReference>
<dbReference type="SUPFAM" id="SSF111283">
    <property type="entry name" value="Putative modulator of DNA gyrase, PmbA/TldD"/>
    <property type="match status" value="1"/>
</dbReference>
<keyword evidence="2" id="KW-0645">Protease</keyword>
<evidence type="ECO:0000259" key="5">
    <source>
        <dbReference type="Pfam" id="PF01523"/>
    </source>
</evidence>
<comment type="caution">
    <text evidence="8">The sequence shown here is derived from an EMBL/GenBank/DDBJ whole genome shotgun (WGS) entry which is preliminary data.</text>
</comment>
<protein>
    <submittedName>
        <fullName evidence="8">Peptidase C69</fullName>
    </submittedName>
</protein>
<evidence type="ECO:0000256" key="1">
    <source>
        <dbReference type="ARBA" id="ARBA00005836"/>
    </source>
</evidence>
<accession>A0A178K273</accession>
<name>A0A178K273_9GAMM</name>
<keyword evidence="9" id="KW-1185">Reference proteome</keyword>
<dbReference type="STRING" id="858640.A3K86_18910"/>
<sequence>MLNPAIAKSVIDHALFLGADFAELFVEHHQSSSVELISGKVDKINSGIDFGIGIRLFFGHKVLYGYTNSTEEEELKRVTSLLAAKDKREQIAQAGALNLNRYNSKHQCKHPLTKDTNLEGKIAFLRHANQAARDEDEKISQFIGRILQREQQVEIFNSTGLHIGDTRHYSRVAATAIAQNGSEQSTGFEAPGALTGWEFLDTLNAEQLGQDVAKQAMIKLFAEPCPSGEMPVIIGNGFGGVIFHEACGHLLETTSVAKKASVFHDKMGEMIANPVVNAVDDGTMSNEWGSINIDDEGMETQRTQLIKDGKLTSFMVDHMGSLKTGYAPTGSGRRESYKYAPTSRMRNTFIEAGDSSLDDMVSSVEKGIYAKKMGGGSVQPGTGEFNFAVQEAYLIENGKITKPLKTATLISTGPKVLQEISMVGQDFALAAGMCGSVSGSVPTTVGQAALKVDNILVGGGN</sequence>
<dbReference type="OrthoDB" id="9803213at2"/>